<proteinExistence type="predicted"/>
<sequence>MRSDQERLKLVAAYLSGQLDAAERNDFELWINASPEHQRIFEEASRIWENSGAKLRLPVDETDRLWLELKSRMEQPEKVFSLWGMSATTLKVAASVVLVSLITYFLWPDTRQQLASDKTTSLDDISVSAGDHVATIYLPDSSRVWLNVNSRLTYAKNFGQAGRRASLEGEAFFEVTPDKHSPFTVATQTTLVTVVGTAFNLRQQGSDVTLTVSEGEVQFSGKNNEQKVAVKAGEKAVSANGSEPARSKNDDTHFEAWRRASNPEFEKEKLDPAAYLTARYTWRKNAINQSVIEGTVTSKAALADYRDVVLKITYLKPNGSRNTVRLKIDETVKAGARVNFQKRLFDIFTNTRSLEVEIESAAVATSVY</sequence>
<evidence type="ECO:0000259" key="2">
    <source>
        <dbReference type="Pfam" id="PF16220"/>
    </source>
</evidence>
<name>A0AAP2DKI0_9BACT</name>
<keyword evidence="4" id="KW-1185">Reference proteome</keyword>
<dbReference type="EMBL" id="JAHESF010000013">
    <property type="protein sequence ID" value="MBT1698073.1"/>
    <property type="molecule type" value="Genomic_DNA"/>
</dbReference>
<dbReference type="InterPro" id="IPR012373">
    <property type="entry name" value="Ferrdict_sens_TM"/>
</dbReference>
<reference evidence="3 4" key="1">
    <citation type="submission" date="2021-05" db="EMBL/GenBank/DDBJ databases">
        <title>A Polyphasic approach of four new species of the genus Ohtaekwangia: Ohtaekwangia histidinii sp. nov., Ohtaekwangia cretensis sp. nov., Ohtaekwangia indiensis sp. nov., Ohtaekwangia reichenbachii sp. nov. from diverse environment.</title>
        <authorList>
            <person name="Octaviana S."/>
        </authorList>
    </citation>
    <scope>NUCLEOTIDE SEQUENCE [LARGE SCALE GENOMIC DNA]</scope>
    <source>
        <strain evidence="3 4">PWU4</strain>
    </source>
</reference>
<dbReference type="Proteomes" id="UP001319200">
    <property type="component" value="Unassembled WGS sequence"/>
</dbReference>
<dbReference type="Pfam" id="PF04773">
    <property type="entry name" value="FecR"/>
    <property type="match status" value="1"/>
</dbReference>
<dbReference type="GO" id="GO:0016989">
    <property type="term" value="F:sigma factor antagonist activity"/>
    <property type="evidence" value="ECO:0007669"/>
    <property type="project" value="TreeGrafter"/>
</dbReference>
<dbReference type="Pfam" id="PF16220">
    <property type="entry name" value="DUF4880"/>
    <property type="match status" value="1"/>
</dbReference>
<gene>
    <name evidence="3" type="ORF">KK083_14365</name>
</gene>
<evidence type="ECO:0000313" key="3">
    <source>
        <dbReference type="EMBL" id="MBT1698073.1"/>
    </source>
</evidence>
<dbReference type="InterPro" id="IPR006860">
    <property type="entry name" value="FecR"/>
</dbReference>
<dbReference type="InterPro" id="IPR032623">
    <property type="entry name" value="FecR_N"/>
</dbReference>
<evidence type="ECO:0000313" key="4">
    <source>
        <dbReference type="Proteomes" id="UP001319200"/>
    </source>
</evidence>
<dbReference type="PANTHER" id="PTHR30273">
    <property type="entry name" value="PERIPLASMIC SIGNAL SENSOR AND SIGMA FACTOR ACTIVATOR FECR-RELATED"/>
    <property type="match status" value="1"/>
</dbReference>
<evidence type="ECO:0000259" key="1">
    <source>
        <dbReference type="Pfam" id="PF04773"/>
    </source>
</evidence>
<feature type="domain" description="FecR N-terminal" evidence="2">
    <location>
        <begin position="16"/>
        <end position="46"/>
    </location>
</feature>
<dbReference type="PANTHER" id="PTHR30273:SF2">
    <property type="entry name" value="PROTEIN FECR"/>
    <property type="match status" value="1"/>
</dbReference>
<protein>
    <submittedName>
        <fullName evidence="3">FecR domain-containing protein</fullName>
    </submittedName>
</protein>
<dbReference type="Gene3D" id="2.60.120.1440">
    <property type="match status" value="1"/>
</dbReference>
<feature type="domain" description="FecR protein" evidence="1">
    <location>
        <begin position="131"/>
        <end position="218"/>
    </location>
</feature>
<dbReference type="RefSeq" id="WP_254163947.1">
    <property type="nucleotide sequence ID" value="NZ_JAHESF010000013.1"/>
</dbReference>
<dbReference type="AlphaFoldDB" id="A0AAP2DKI0"/>
<organism evidence="3 4">
    <name type="scientific">Chryseosolibacter histidini</name>
    <dbReference type="NCBI Taxonomy" id="2782349"/>
    <lineage>
        <taxon>Bacteria</taxon>
        <taxon>Pseudomonadati</taxon>
        <taxon>Bacteroidota</taxon>
        <taxon>Cytophagia</taxon>
        <taxon>Cytophagales</taxon>
        <taxon>Chryseotaleaceae</taxon>
        <taxon>Chryseosolibacter</taxon>
    </lineage>
</organism>
<accession>A0AAP2DKI0</accession>
<comment type="caution">
    <text evidence="3">The sequence shown here is derived from an EMBL/GenBank/DDBJ whole genome shotgun (WGS) entry which is preliminary data.</text>
</comment>